<dbReference type="EMBL" id="MU971399">
    <property type="protein sequence ID" value="KAK9235974.1"/>
    <property type="molecule type" value="Genomic_DNA"/>
</dbReference>
<keyword evidence="2" id="KW-1185">Reference proteome</keyword>
<sequence length="280" mass="30848">MAESELLAAVRRPLSPDSQLEIPASREEFDYLQDILEEEDVKNPMLQYDGWRKVAIVVAAPSPLHGHMVGELTDAIFSAVNSELGWCLGTSGGYILMIALEVGLSQSYRSLRAAISYSVCALRCRLGIAMSINERTCRAIAPIQYYATAQELNTAIDQAERDLRTELRNNPYGPLASNGFVWYGRVRSVVETCSPGTILQPTHSFTIVENGQFVGESVPQNLAELKLCDCIPTRMVSGEVVSATPINFFSQQWFEQSFGLTMVETVLSESSIGVGFAMYN</sequence>
<proteinExistence type="predicted"/>
<protein>
    <submittedName>
        <fullName evidence="1">Uncharacterized protein</fullName>
    </submittedName>
</protein>
<evidence type="ECO:0000313" key="2">
    <source>
        <dbReference type="Proteomes" id="UP001433508"/>
    </source>
</evidence>
<reference evidence="2" key="1">
    <citation type="journal article" date="2024" name="Front. Bioeng. Biotechnol.">
        <title>Genome-scale model development and genomic sequencing of the oleaginous clade Lipomyces.</title>
        <authorList>
            <person name="Czajka J.J."/>
            <person name="Han Y."/>
            <person name="Kim J."/>
            <person name="Mondo S.J."/>
            <person name="Hofstad B.A."/>
            <person name="Robles A."/>
            <person name="Haridas S."/>
            <person name="Riley R."/>
            <person name="LaButti K."/>
            <person name="Pangilinan J."/>
            <person name="Andreopoulos W."/>
            <person name="Lipzen A."/>
            <person name="Yan J."/>
            <person name="Wang M."/>
            <person name="Ng V."/>
            <person name="Grigoriev I.V."/>
            <person name="Spatafora J.W."/>
            <person name="Magnuson J.K."/>
            <person name="Baker S.E."/>
            <person name="Pomraning K.R."/>
        </authorList>
    </citation>
    <scope>NUCLEOTIDE SEQUENCE [LARGE SCALE GENOMIC DNA]</scope>
    <source>
        <strain evidence="2">CBS 7786</strain>
    </source>
</reference>
<comment type="caution">
    <text evidence="1">The sequence shown here is derived from an EMBL/GenBank/DDBJ whole genome shotgun (WGS) entry which is preliminary data.</text>
</comment>
<name>A0ACC3SX15_LIPKO</name>
<accession>A0ACC3SX15</accession>
<dbReference type="Proteomes" id="UP001433508">
    <property type="component" value="Unassembled WGS sequence"/>
</dbReference>
<gene>
    <name evidence="1" type="ORF">V1525DRAFT_427442</name>
</gene>
<evidence type="ECO:0000313" key="1">
    <source>
        <dbReference type="EMBL" id="KAK9235974.1"/>
    </source>
</evidence>
<organism evidence="1 2">
    <name type="scientific">Lipomyces kononenkoae</name>
    <name type="common">Yeast</name>
    <dbReference type="NCBI Taxonomy" id="34357"/>
    <lineage>
        <taxon>Eukaryota</taxon>
        <taxon>Fungi</taxon>
        <taxon>Dikarya</taxon>
        <taxon>Ascomycota</taxon>
        <taxon>Saccharomycotina</taxon>
        <taxon>Lipomycetes</taxon>
        <taxon>Lipomycetales</taxon>
        <taxon>Lipomycetaceae</taxon>
        <taxon>Lipomyces</taxon>
    </lineage>
</organism>